<dbReference type="CDD" id="cd00457">
    <property type="entry name" value="PEBP"/>
    <property type="match status" value="1"/>
</dbReference>
<dbReference type="GeneID" id="63845643"/>
<comment type="caution">
    <text evidence="1">The sequence shown here is derived from an EMBL/GenBank/DDBJ whole genome shotgun (WGS) entry which is preliminary data.</text>
</comment>
<keyword evidence="2" id="KW-1185">Reference proteome</keyword>
<evidence type="ECO:0000313" key="2">
    <source>
        <dbReference type="Proteomes" id="UP000800039"/>
    </source>
</evidence>
<dbReference type="Proteomes" id="UP000800039">
    <property type="component" value="Unassembled WGS sequence"/>
</dbReference>
<dbReference type="InterPro" id="IPR036610">
    <property type="entry name" value="PEBP-like_sf"/>
</dbReference>
<dbReference type="PANTHER" id="PTHR30289:SF1">
    <property type="entry name" value="PEBP (PHOSPHATIDYLETHANOLAMINE-BINDING PROTEIN) FAMILY PROTEIN"/>
    <property type="match status" value="1"/>
</dbReference>
<dbReference type="RefSeq" id="XP_040791563.1">
    <property type="nucleotide sequence ID" value="XM_040928390.1"/>
</dbReference>
<dbReference type="Pfam" id="PF01161">
    <property type="entry name" value="PBP"/>
    <property type="match status" value="1"/>
</dbReference>
<gene>
    <name evidence="1" type="ORF">K460DRAFT_280220</name>
</gene>
<proteinExistence type="predicted"/>
<dbReference type="SUPFAM" id="SSF49777">
    <property type="entry name" value="PEBP-like"/>
    <property type="match status" value="1"/>
</dbReference>
<sequence>MFLLKVLEYCIGRLLYRLRGYDELCFFRSRAFAQHAKPNITITSPDCGNSGAKLSNDFSKFGIGRFPSLQWERAGPDVKQYLILTEDPDAPLRKPNVHGIYLFIPPTVTSITNDDLKLVDDVDGVKTVQAGYRVGKNRRNAVYVLPRPPLGHGPHRYFFEVVALSECLDPGMISKVPTKDELEEAIVGKVVGWGLWEATYEQKW</sequence>
<dbReference type="OrthoDB" id="10251855at2759"/>
<name>A0A9P4GNU7_9PLEO</name>
<dbReference type="PANTHER" id="PTHR30289">
    <property type="entry name" value="UNCHARACTERIZED PROTEIN YBCL-RELATED"/>
    <property type="match status" value="1"/>
</dbReference>
<dbReference type="AlphaFoldDB" id="A0A9P4GNU7"/>
<evidence type="ECO:0000313" key="1">
    <source>
        <dbReference type="EMBL" id="KAF1849000.1"/>
    </source>
</evidence>
<dbReference type="Gene3D" id="3.90.280.10">
    <property type="entry name" value="PEBP-like"/>
    <property type="match status" value="1"/>
</dbReference>
<accession>A0A9P4GNU7</accession>
<reference evidence="1" key="1">
    <citation type="submission" date="2020-01" db="EMBL/GenBank/DDBJ databases">
        <authorList>
            <consortium name="DOE Joint Genome Institute"/>
            <person name="Haridas S."/>
            <person name="Albert R."/>
            <person name="Binder M."/>
            <person name="Bloem J."/>
            <person name="Labutti K."/>
            <person name="Salamov A."/>
            <person name="Andreopoulos B."/>
            <person name="Baker S.E."/>
            <person name="Barry K."/>
            <person name="Bills G."/>
            <person name="Bluhm B.H."/>
            <person name="Cannon C."/>
            <person name="Castanera R."/>
            <person name="Culley D.E."/>
            <person name="Daum C."/>
            <person name="Ezra D."/>
            <person name="Gonzalez J.B."/>
            <person name="Henrissat B."/>
            <person name="Kuo A."/>
            <person name="Liang C."/>
            <person name="Lipzen A."/>
            <person name="Lutzoni F."/>
            <person name="Magnuson J."/>
            <person name="Mondo S."/>
            <person name="Nolan M."/>
            <person name="Ohm R."/>
            <person name="Pangilinan J."/>
            <person name="Park H.-J."/>
            <person name="Ramirez L."/>
            <person name="Alfaro M."/>
            <person name="Sun H."/>
            <person name="Tritt A."/>
            <person name="Yoshinaga Y."/>
            <person name="Zwiers L.-H."/>
            <person name="Turgeon B.G."/>
            <person name="Goodwin S.B."/>
            <person name="Spatafora J.W."/>
            <person name="Crous P.W."/>
            <person name="Grigoriev I.V."/>
        </authorList>
    </citation>
    <scope>NUCLEOTIDE SEQUENCE</scope>
    <source>
        <strain evidence="1">CBS 394.84</strain>
    </source>
</reference>
<dbReference type="EMBL" id="ML976615">
    <property type="protein sequence ID" value="KAF1849000.1"/>
    <property type="molecule type" value="Genomic_DNA"/>
</dbReference>
<organism evidence="1 2">
    <name type="scientific">Cucurbitaria berberidis CBS 394.84</name>
    <dbReference type="NCBI Taxonomy" id="1168544"/>
    <lineage>
        <taxon>Eukaryota</taxon>
        <taxon>Fungi</taxon>
        <taxon>Dikarya</taxon>
        <taxon>Ascomycota</taxon>
        <taxon>Pezizomycotina</taxon>
        <taxon>Dothideomycetes</taxon>
        <taxon>Pleosporomycetidae</taxon>
        <taxon>Pleosporales</taxon>
        <taxon>Pleosporineae</taxon>
        <taxon>Cucurbitariaceae</taxon>
        <taxon>Cucurbitaria</taxon>
    </lineage>
</organism>
<dbReference type="InterPro" id="IPR049556">
    <property type="entry name" value="PhiB"/>
</dbReference>
<dbReference type="InterPro" id="IPR008914">
    <property type="entry name" value="PEBP"/>
</dbReference>
<protein>
    <submittedName>
        <fullName evidence="1">PEBP-like protein</fullName>
    </submittedName>
</protein>